<organism evidence="1 2">
    <name type="scientific">Panagrolaimus sp. PS1159</name>
    <dbReference type="NCBI Taxonomy" id="55785"/>
    <lineage>
        <taxon>Eukaryota</taxon>
        <taxon>Metazoa</taxon>
        <taxon>Ecdysozoa</taxon>
        <taxon>Nematoda</taxon>
        <taxon>Chromadorea</taxon>
        <taxon>Rhabditida</taxon>
        <taxon>Tylenchina</taxon>
        <taxon>Panagrolaimomorpha</taxon>
        <taxon>Panagrolaimoidea</taxon>
        <taxon>Panagrolaimidae</taxon>
        <taxon>Panagrolaimus</taxon>
    </lineage>
</organism>
<reference evidence="2" key="1">
    <citation type="submission" date="2022-11" db="UniProtKB">
        <authorList>
            <consortium name="WormBaseParasite"/>
        </authorList>
    </citation>
    <scope>IDENTIFICATION</scope>
</reference>
<dbReference type="WBParaSite" id="PS1159_v2.g5036.t1">
    <property type="protein sequence ID" value="PS1159_v2.g5036.t1"/>
    <property type="gene ID" value="PS1159_v2.g5036"/>
</dbReference>
<accession>A0AC35GHC3</accession>
<evidence type="ECO:0000313" key="2">
    <source>
        <dbReference type="WBParaSite" id="PS1159_v2.g5036.t1"/>
    </source>
</evidence>
<name>A0AC35GHC3_9BILA</name>
<protein>
    <submittedName>
        <fullName evidence="2">Uncharacterized protein</fullName>
    </submittedName>
</protein>
<evidence type="ECO:0000313" key="1">
    <source>
        <dbReference type="Proteomes" id="UP000887580"/>
    </source>
</evidence>
<dbReference type="Proteomes" id="UP000887580">
    <property type="component" value="Unplaced"/>
</dbReference>
<sequence length="18" mass="2121">MLDHYLVFADLQAVRNSE</sequence>
<proteinExistence type="predicted"/>